<dbReference type="GO" id="GO:0003677">
    <property type="term" value="F:DNA binding"/>
    <property type="evidence" value="ECO:0007669"/>
    <property type="project" value="InterPro"/>
</dbReference>
<dbReference type="SMART" id="SM00530">
    <property type="entry name" value="HTH_XRE"/>
    <property type="match status" value="1"/>
</dbReference>
<protein>
    <submittedName>
        <fullName evidence="1">Transcriptional regulator</fullName>
    </submittedName>
</protein>
<reference evidence="1 2" key="1">
    <citation type="submission" date="2016-05" db="EMBL/GenBank/DDBJ databases">
        <title>Complete Genome and Methylome Analysis of Psychrotrophic Bacterial Isolates from Antarctic Lake Untersee.</title>
        <authorList>
            <person name="Fomenkov A."/>
            <person name="Akimov V.N."/>
            <person name="Vasilyeva L.V."/>
            <person name="Andersen D."/>
            <person name="Vincze T."/>
            <person name="Roberts R.J."/>
        </authorList>
    </citation>
    <scope>NUCLEOTIDE SEQUENCE [LARGE SCALE GENOMIC DNA]</scope>
    <source>
        <strain evidence="1 2">U14-5</strain>
    </source>
</reference>
<dbReference type="InterPro" id="IPR010982">
    <property type="entry name" value="Lambda_DNA-bd_dom_sf"/>
</dbReference>
<proteinExistence type="predicted"/>
<organism evidence="1 2">
    <name type="scientific">Bacillus safensis</name>
    <dbReference type="NCBI Taxonomy" id="561879"/>
    <lineage>
        <taxon>Bacteria</taxon>
        <taxon>Bacillati</taxon>
        <taxon>Bacillota</taxon>
        <taxon>Bacilli</taxon>
        <taxon>Bacillales</taxon>
        <taxon>Bacillaceae</taxon>
        <taxon>Bacillus</taxon>
    </lineage>
</organism>
<evidence type="ECO:0000313" key="1">
    <source>
        <dbReference type="EMBL" id="APT45524.1"/>
    </source>
</evidence>
<dbReference type="SUPFAM" id="SSF47413">
    <property type="entry name" value="lambda repressor-like DNA-binding domains"/>
    <property type="match status" value="1"/>
</dbReference>
<dbReference type="AlphaFoldDB" id="A0A1L6ZG97"/>
<accession>A0A1L6ZG97</accession>
<dbReference type="InterPro" id="IPR001387">
    <property type="entry name" value="Cro/C1-type_HTH"/>
</dbReference>
<dbReference type="Gene3D" id="1.10.260.40">
    <property type="entry name" value="lambda repressor-like DNA-binding domains"/>
    <property type="match status" value="1"/>
</dbReference>
<dbReference type="RefSeq" id="WP_025094212.1">
    <property type="nucleotide sequence ID" value="NZ_CP015607.1"/>
</dbReference>
<sequence length="87" mass="10118">MKLENLREERILQGKTQTYMAKKLGYKYTSGYANIEMGRTKPSLEIAKHIADLLNTGVQELFFGQKLHVKSNSLREDRFLEKGRRAE</sequence>
<name>A0A1L6ZG97_BACIA</name>
<dbReference type="PROSITE" id="PS50943">
    <property type="entry name" value="HTH_CROC1"/>
    <property type="match status" value="1"/>
</dbReference>
<gene>
    <name evidence="1" type="ORF">BSA145_06050</name>
</gene>
<evidence type="ECO:0000313" key="2">
    <source>
        <dbReference type="Proteomes" id="UP000185426"/>
    </source>
</evidence>
<dbReference type="EMBL" id="CP015607">
    <property type="protein sequence ID" value="APT45524.1"/>
    <property type="molecule type" value="Genomic_DNA"/>
</dbReference>
<dbReference type="Pfam" id="PF01381">
    <property type="entry name" value="HTH_3"/>
    <property type="match status" value="1"/>
</dbReference>
<dbReference type="CDD" id="cd00093">
    <property type="entry name" value="HTH_XRE"/>
    <property type="match status" value="1"/>
</dbReference>
<dbReference type="Proteomes" id="UP000185426">
    <property type="component" value="Chromosome"/>
</dbReference>